<feature type="region of interest" description="Disordered" evidence="1">
    <location>
        <begin position="288"/>
        <end position="341"/>
    </location>
</feature>
<feature type="region of interest" description="Disordered" evidence="1">
    <location>
        <begin position="91"/>
        <end position="156"/>
    </location>
</feature>
<dbReference type="InterPro" id="IPR015947">
    <property type="entry name" value="PUA-like_sf"/>
</dbReference>
<dbReference type="Proteomes" id="UP000280685">
    <property type="component" value="Chromosome 7"/>
</dbReference>
<feature type="compositionally biased region" description="Low complexity" evidence="1">
    <location>
        <begin position="61"/>
        <end position="72"/>
    </location>
</feature>
<proteinExistence type="predicted"/>
<feature type="region of interest" description="Disordered" evidence="1">
    <location>
        <begin position="1"/>
        <end position="22"/>
    </location>
</feature>
<feature type="compositionally biased region" description="Basic and acidic residues" evidence="1">
    <location>
        <begin position="307"/>
        <end position="327"/>
    </location>
</feature>
<evidence type="ECO:0000256" key="1">
    <source>
        <dbReference type="SAM" id="MobiDB-lite"/>
    </source>
</evidence>
<evidence type="ECO:0000313" key="3">
    <source>
        <dbReference type="Proteomes" id="UP000280685"/>
    </source>
</evidence>
<sequence>MSSIFRFSRHRGGGTPEPNGPKAVLQRIHEVFHPHHRHSSISFSQAEDTWADSQRRRLSITSTSDTTVNNSSRPGLAIRTGSFWRNDPLRSAAAADDDDDGKLAPPSHDRRRVAQEDGSFSLQQSRHTSKSDKQGGQSSGVDTRSSSTTDPFSPSELLTLSDTIRSSLPDSLLFPDPSEPTQQLISFLEWALTAETTPPHHPSHDHRIEFNTIQHAHLDKLLSEILLTGKSLLPPTTTPNWPLSQCIDLADSLQRAWRRRFKERYFRIDESRTRQLLTKGGLQGVCWSDDNPCPSGENSPSPVMPRQEQEKWRPRLEVDKYDDDKKQKTTGGEGQLEGDDSFQAGDWWLSMACARRDGMVGTEEERVSQGRYNVYTLPLLSGREEDIGGHGNRSKYVRTGGLKEMHVKLITLVGKEVRVLRGYLLRSGIAPGVGVRFDGIWKLASYRHKLDLGTGEYKLELGLERVANGQRAMREVLKVPRPSQMDEWDLFEKLEADKVRQVQGEAASYAWSMQREEARVEREMWKRAHRFRESICSLGSGGSFVEGLGGMMRKRSEVVLKTILPAPPGKVKGGGDEARKKVRMDSRASTVVYDVSTGEAWEEGEEEGVKRSSTRISWEDVLNDALEIAKGNIGEWGPGGGGSVDAGEV</sequence>
<dbReference type="SUPFAM" id="SSF88697">
    <property type="entry name" value="PUA domain-like"/>
    <property type="match status" value="1"/>
</dbReference>
<keyword evidence="3" id="KW-1185">Reference proteome</keyword>
<feature type="compositionally biased region" description="Polar residues" evidence="1">
    <location>
        <begin position="141"/>
        <end position="156"/>
    </location>
</feature>
<gene>
    <name evidence="2" type="ORF">PODCO_710130</name>
</gene>
<name>A0ABY6SL48_PODCO</name>
<evidence type="ECO:0000313" key="2">
    <source>
        <dbReference type="EMBL" id="VBB87004.1"/>
    </source>
</evidence>
<feature type="region of interest" description="Disordered" evidence="1">
    <location>
        <begin position="61"/>
        <end position="80"/>
    </location>
</feature>
<protein>
    <submittedName>
        <fullName evidence="2">Uncharacterized protein</fullName>
    </submittedName>
</protein>
<dbReference type="EMBL" id="LR026970">
    <property type="protein sequence ID" value="VBB87004.1"/>
    <property type="molecule type" value="Genomic_DNA"/>
</dbReference>
<reference evidence="2" key="1">
    <citation type="submission" date="2018-02" db="EMBL/GenBank/DDBJ databases">
        <authorList>
            <person name="Silar P."/>
        </authorList>
    </citation>
    <scope>NUCLEOTIDE SEQUENCE [LARGE SCALE GENOMIC DNA]</scope>
    <source>
        <strain evidence="2">T</strain>
    </source>
</reference>
<organism evidence="2 3">
    <name type="scientific">Podospora comata</name>
    <dbReference type="NCBI Taxonomy" id="48703"/>
    <lineage>
        <taxon>Eukaryota</taxon>
        <taxon>Fungi</taxon>
        <taxon>Dikarya</taxon>
        <taxon>Ascomycota</taxon>
        <taxon>Pezizomycotina</taxon>
        <taxon>Sordariomycetes</taxon>
        <taxon>Sordariomycetidae</taxon>
        <taxon>Sordariales</taxon>
        <taxon>Podosporaceae</taxon>
        <taxon>Podospora</taxon>
    </lineage>
</organism>
<accession>A0ABY6SL48</accession>